<keyword evidence="5" id="KW-1185">Reference proteome</keyword>
<dbReference type="InterPro" id="IPR020806">
    <property type="entry name" value="PKS_PP-bd"/>
</dbReference>
<dbReference type="KEGG" id="ccot:CCAX7_24900"/>
<organism evidence="4 5">
    <name type="scientific">Capsulimonas corticalis</name>
    <dbReference type="NCBI Taxonomy" id="2219043"/>
    <lineage>
        <taxon>Bacteria</taxon>
        <taxon>Bacillati</taxon>
        <taxon>Armatimonadota</taxon>
        <taxon>Armatimonadia</taxon>
        <taxon>Capsulimonadales</taxon>
        <taxon>Capsulimonadaceae</taxon>
        <taxon>Capsulimonas</taxon>
    </lineage>
</organism>
<dbReference type="NCBIfam" id="TIGR01733">
    <property type="entry name" value="AA-adenyl-dom"/>
    <property type="match status" value="1"/>
</dbReference>
<dbReference type="PROSITE" id="PS00012">
    <property type="entry name" value="PHOSPHOPANTETHEINE"/>
    <property type="match status" value="1"/>
</dbReference>
<proteinExistence type="predicted"/>
<dbReference type="PANTHER" id="PTHR45527">
    <property type="entry name" value="NONRIBOSOMAL PEPTIDE SYNTHETASE"/>
    <property type="match status" value="1"/>
</dbReference>
<name>A0A402CVK0_9BACT</name>
<dbReference type="InterPro" id="IPR029058">
    <property type="entry name" value="AB_hydrolase_fold"/>
</dbReference>
<dbReference type="GO" id="GO:0044550">
    <property type="term" value="P:secondary metabolite biosynthetic process"/>
    <property type="evidence" value="ECO:0007669"/>
    <property type="project" value="TreeGrafter"/>
</dbReference>
<dbReference type="Proteomes" id="UP000287394">
    <property type="component" value="Chromosome"/>
</dbReference>
<dbReference type="InterPro" id="IPR036736">
    <property type="entry name" value="ACP-like_sf"/>
</dbReference>
<dbReference type="SMART" id="SM00823">
    <property type="entry name" value="PKS_PP"/>
    <property type="match status" value="1"/>
</dbReference>
<dbReference type="CDD" id="cd05930">
    <property type="entry name" value="A_NRPS"/>
    <property type="match status" value="1"/>
</dbReference>
<evidence type="ECO:0000256" key="1">
    <source>
        <dbReference type="ARBA" id="ARBA00001957"/>
    </source>
</evidence>
<gene>
    <name evidence="4" type="ORF">CCAX7_24900</name>
</gene>
<dbReference type="SUPFAM" id="SSF56801">
    <property type="entry name" value="Acetyl-CoA synthetase-like"/>
    <property type="match status" value="1"/>
</dbReference>
<dbReference type="GO" id="GO:0008610">
    <property type="term" value="P:lipid biosynthetic process"/>
    <property type="evidence" value="ECO:0007669"/>
    <property type="project" value="UniProtKB-ARBA"/>
</dbReference>
<evidence type="ECO:0000256" key="2">
    <source>
        <dbReference type="ARBA" id="ARBA00022450"/>
    </source>
</evidence>
<dbReference type="InterPro" id="IPR023213">
    <property type="entry name" value="CAT-like_dom_sf"/>
</dbReference>
<dbReference type="SUPFAM" id="SSF53474">
    <property type="entry name" value="alpha/beta-Hydrolases"/>
    <property type="match status" value="1"/>
</dbReference>
<dbReference type="PROSITE" id="PS50075">
    <property type="entry name" value="CARRIER"/>
    <property type="match status" value="1"/>
</dbReference>
<reference evidence="4 5" key="1">
    <citation type="journal article" date="2019" name="Int. J. Syst. Evol. Microbiol.">
        <title>Capsulimonas corticalis gen. nov., sp. nov., an aerobic capsulated bacterium, of a novel bacterial order, Capsulimonadales ord. nov., of the class Armatimonadia of the phylum Armatimonadetes.</title>
        <authorList>
            <person name="Li J."/>
            <person name="Kudo C."/>
            <person name="Tonouchi A."/>
        </authorList>
    </citation>
    <scope>NUCLEOTIDE SEQUENCE [LARGE SCALE GENOMIC DNA]</scope>
    <source>
        <strain evidence="4 5">AX-7</strain>
    </source>
</reference>
<dbReference type="SMART" id="SM00824">
    <property type="entry name" value="PKS_TE"/>
    <property type="match status" value="1"/>
</dbReference>
<dbReference type="PANTHER" id="PTHR45527:SF1">
    <property type="entry name" value="FATTY ACID SYNTHASE"/>
    <property type="match status" value="1"/>
</dbReference>
<dbReference type="FunFam" id="3.40.50.12780:FF:000012">
    <property type="entry name" value="Non-ribosomal peptide synthetase"/>
    <property type="match status" value="1"/>
</dbReference>
<dbReference type="InterPro" id="IPR025110">
    <property type="entry name" value="AMP-bd_C"/>
</dbReference>
<dbReference type="Gene3D" id="3.30.559.30">
    <property type="entry name" value="Nonribosomal peptide synthetase, condensation domain"/>
    <property type="match status" value="1"/>
</dbReference>
<dbReference type="GO" id="GO:0043041">
    <property type="term" value="P:amino acid activation for nonribosomal peptide biosynthetic process"/>
    <property type="evidence" value="ECO:0007669"/>
    <property type="project" value="TreeGrafter"/>
</dbReference>
<dbReference type="InterPro" id="IPR001031">
    <property type="entry name" value="Thioesterase"/>
</dbReference>
<dbReference type="GO" id="GO:0031177">
    <property type="term" value="F:phosphopantetheine binding"/>
    <property type="evidence" value="ECO:0007669"/>
    <property type="project" value="InterPro"/>
</dbReference>
<dbReference type="GO" id="GO:0072330">
    <property type="term" value="P:monocarboxylic acid biosynthetic process"/>
    <property type="evidence" value="ECO:0007669"/>
    <property type="project" value="UniProtKB-ARBA"/>
</dbReference>
<dbReference type="OrthoDB" id="9770470at2"/>
<dbReference type="InterPro" id="IPR045851">
    <property type="entry name" value="AMP-bd_C_sf"/>
</dbReference>
<dbReference type="InterPro" id="IPR020802">
    <property type="entry name" value="TesA-like"/>
</dbReference>
<dbReference type="FunFam" id="3.40.50.980:FF:000001">
    <property type="entry name" value="Non-ribosomal peptide synthetase"/>
    <property type="match status" value="1"/>
</dbReference>
<evidence type="ECO:0000313" key="4">
    <source>
        <dbReference type="EMBL" id="BDI30439.1"/>
    </source>
</evidence>
<dbReference type="FunFam" id="3.30.559.10:FF:000012">
    <property type="entry name" value="Non-ribosomal peptide synthetase"/>
    <property type="match status" value="1"/>
</dbReference>
<dbReference type="Pfam" id="PF00550">
    <property type="entry name" value="PP-binding"/>
    <property type="match status" value="1"/>
</dbReference>
<dbReference type="Gene3D" id="1.10.1200.10">
    <property type="entry name" value="ACP-like"/>
    <property type="match status" value="1"/>
</dbReference>
<keyword evidence="2" id="KW-0596">Phosphopantetheine</keyword>
<dbReference type="SUPFAM" id="SSF47336">
    <property type="entry name" value="ACP-like"/>
    <property type="match status" value="1"/>
</dbReference>
<sequence length="1401" mass="154871">MVASDDRALVYSMKIQDLSPAKRALLELRLKQQNRLTDNAAIPRRALESATPLSYTQELLWLQHQMTPGSAYNVPRAMRLEGELDIDALSATLVDLVRRHEILRTRYMEVDGHPVQVIDADVPPMLETIDLRSLPETDREAEVAKLVYERVSRPFDLRVDRLLKATLLRLSPLENVLILVTHHIASDGWSRDVLFRELSALYDAHHRGEPAQLPEMPIQYADYAVWQRDALQGETLQKEMDYWKRKLAGAPALLELPIDYPRPTTQTFEGAIVRRHVLTHGELTRLKAIGLEEKATLFMTVLACVKTLLYRHTGQDDIVVGTPISGRDRAETQNLLGYFMNTLALRTGFSGQSTFREMLREVRSTTLGAFEHQNAPYVKLFREMNPERNFSYNPVFQVLFGFGRGATAPFTLANIISTPFAVDRGVSKFDLTISSSEVESGLLVGFEYNTALFRPETVAAMADRMGILMKGILENPDIPIADLPLIGGAERRQLLEEWSGAQADYPAASSLQELFEAQARRTPDTVAVEFPGCALTYAQLNARANQTAHLLQSYGIGPNAPVGVLMERAPDLIVALLGILKSGGAYVPLDTAFPSERIQTILATAAATLVVTQQSLTGRLAGFEGCIVPLDHKANPLNQQDDRNPESATSPNDLAYVMFTSGSTGRPKGVAVTHASLTHYVRAAAQTYGLKSTDRVLQFASICFDTSIEEIFPCLTIGATLVVRTREMLDTLADFWKLAGEWRLTFLSLPTAFWHELARAASNHADAIPPSLRLIVIGGEKARADRLATWRKYYGQTVQIINTYGPTEGTVVATACDITADESSEIPIGHPLPNVRVYVLDEWEQPVPRGVTGEIYIGGAGVARGYLNDAARTEERFLSSPFVSGDRLYRSGDLGRYRADGEIEFMGRRDNQIKIRGFRIELGEIENALALHPGVADAAALAPVVDGDEHRIAVYAAPAPGGDLTGEALRTYLQERLPSYMVPAKLVILDTLPKTPGGKVDKRALPAIDWTESEETDEIQEPGSPIEEDLAAIWRDVLGLARVSPYTSFFDLGGHSLLAIRLLSEVNKAFSASLTLAEMLRAPTIHAMADLLRSQDEGTHTWSPLIALRASGSLPPLFCAPVGGGSAFYYRTMATLIGDDQPVYTFEPIGMNGVDEPHESVEELAAYYIKHMRAVQPQGPYHLCGLSFGGLVAFEMARQLRASGQKVASLIVFDTLAPGLKDAGSQTGSKVRRVGRAARYAVLFHRENLSACRPGDRLPYLRSRTHKLVGKLIQARGQLWKWTNENPISRELPEVFLKVKRAEQRARAKYHPTPYAGEFLLLRAHLQYRRSGRDELLGWEGMAECIDVIETPGTHFSLLEEPCVHITLGHIRSALDKASGAERPLTTHGRTFAFRLGARSE</sequence>
<dbReference type="FunFam" id="1.10.1200.10:FF:000016">
    <property type="entry name" value="Non-ribosomal peptide synthase"/>
    <property type="match status" value="1"/>
</dbReference>
<dbReference type="Gene3D" id="3.30.300.30">
    <property type="match status" value="1"/>
</dbReference>
<dbReference type="Pfam" id="PF00668">
    <property type="entry name" value="Condensation"/>
    <property type="match status" value="1"/>
</dbReference>
<dbReference type="FunCoup" id="A0A402CVK0">
    <property type="interactions" value="22"/>
</dbReference>
<dbReference type="FunFam" id="2.30.38.10:FF:000001">
    <property type="entry name" value="Non-ribosomal peptide synthetase PvdI"/>
    <property type="match status" value="1"/>
</dbReference>
<protein>
    <submittedName>
        <fullName evidence="4">Uncharacterized protein</fullName>
    </submittedName>
</protein>
<dbReference type="Gene3D" id="3.30.559.10">
    <property type="entry name" value="Chloramphenicol acetyltransferase-like domain"/>
    <property type="match status" value="1"/>
</dbReference>
<dbReference type="Gene3D" id="3.40.50.1820">
    <property type="entry name" value="alpha/beta hydrolase"/>
    <property type="match status" value="1"/>
</dbReference>
<dbReference type="Pfam" id="PF00501">
    <property type="entry name" value="AMP-binding"/>
    <property type="match status" value="1"/>
</dbReference>
<comment type="cofactor">
    <cofactor evidence="1">
        <name>pantetheine 4'-phosphate</name>
        <dbReference type="ChEBI" id="CHEBI:47942"/>
    </cofactor>
</comment>
<dbReference type="InterPro" id="IPR020845">
    <property type="entry name" value="AMP-binding_CS"/>
</dbReference>
<dbReference type="GO" id="GO:0005737">
    <property type="term" value="C:cytoplasm"/>
    <property type="evidence" value="ECO:0007669"/>
    <property type="project" value="TreeGrafter"/>
</dbReference>
<dbReference type="CDD" id="cd19531">
    <property type="entry name" value="LCL_NRPS-like"/>
    <property type="match status" value="1"/>
</dbReference>
<dbReference type="InterPro" id="IPR006162">
    <property type="entry name" value="Ppantetheine_attach_site"/>
</dbReference>
<dbReference type="Pfam" id="PF00975">
    <property type="entry name" value="Thioesterase"/>
    <property type="match status" value="1"/>
</dbReference>
<accession>A0A402CVK0</accession>
<dbReference type="InterPro" id="IPR009081">
    <property type="entry name" value="PP-bd_ACP"/>
</dbReference>
<dbReference type="Gene3D" id="3.40.50.980">
    <property type="match status" value="2"/>
</dbReference>
<evidence type="ECO:0000313" key="5">
    <source>
        <dbReference type="Proteomes" id="UP000287394"/>
    </source>
</evidence>
<keyword evidence="3" id="KW-0597">Phosphoprotein</keyword>
<dbReference type="SUPFAM" id="SSF52777">
    <property type="entry name" value="CoA-dependent acyltransferases"/>
    <property type="match status" value="2"/>
</dbReference>
<dbReference type="EMBL" id="AP025739">
    <property type="protein sequence ID" value="BDI30439.1"/>
    <property type="molecule type" value="Genomic_DNA"/>
</dbReference>
<dbReference type="Gene3D" id="2.30.38.10">
    <property type="entry name" value="Luciferase, Domain 3"/>
    <property type="match status" value="1"/>
</dbReference>
<dbReference type="InterPro" id="IPR000873">
    <property type="entry name" value="AMP-dep_synth/lig_dom"/>
</dbReference>
<dbReference type="PROSITE" id="PS00455">
    <property type="entry name" value="AMP_BINDING"/>
    <property type="match status" value="1"/>
</dbReference>
<dbReference type="GO" id="GO:0003824">
    <property type="term" value="F:catalytic activity"/>
    <property type="evidence" value="ECO:0007669"/>
    <property type="project" value="InterPro"/>
</dbReference>
<dbReference type="InterPro" id="IPR001242">
    <property type="entry name" value="Condensation_dom"/>
</dbReference>
<evidence type="ECO:0000256" key="3">
    <source>
        <dbReference type="ARBA" id="ARBA00022553"/>
    </source>
</evidence>
<dbReference type="Pfam" id="PF13193">
    <property type="entry name" value="AMP-binding_C"/>
    <property type="match status" value="1"/>
</dbReference>
<dbReference type="InterPro" id="IPR010071">
    <property type="entry name" value="AA_adenyl_dom"/>
</dbReference>